<keyword evidence="3" id="KW-1185">Reference proteome</keyword>
<dbReference type="PANTHER" id="PTHR33336">
    <property type="entry name" value="QUINOL MONOOXYGENASE YGIN-RELATED"/>
    <property type="match status" value="1"/>
</dbReference>
<keyword evidence="2" id="KW-0560">Oxidoreductase</keyword>
<dbReference type="Gene3D" id="3.30.70.100">
    <property type="match status" value="1"/>
</dbReference>
<dbReference type="Proteomes" id="UP000434639">
    <property type="component" value="Unassembled WGS sequence"/>
</dbReference>
<evidence type="ECO:0000313" key="3">
    <source>
        <dbReference type="Proteomes" id="UP000434639"/>
    </source>
</evidence>
<protein>
    <submittedName>
        <fullName evidence="2">Antibiotic biosynthesis monooxygenase</fullName>
    </submittedName>
</protein>
<sequence>MIIIHAQFQVKPEKVSEFLEEISVLVSASREESGNVSYELMKSTETDHAYTMVELWEGQEAVQSHNTSTHFQAFVEKAPQYLAAPLNARIFAGEEVKR</sequence>
<name>A0A7X2S0P8_9BACI</name>
<organism evidence="2 3">
    <name type="scientific">Metabacillus mangrovi</name>
    <dbReference type="NCBI Taxonomy" id="1491830"/>
    <lineage>
        <taxon>Bacteria</taxon>
        <taxon>Bacillati</taxon>
        <taxon>Bacillota</taxon>
        <taxon>Bacilli</taxon>
        <taxon>Bacillales</taxon>
        <taxon>Bacillaceae</taxon>
        <taxon>Metabacillus</taxon>
    </lineage>
</organism>
<dbReference type="PANTHER" id="PTHR33336:SF3">
    <property type="entry name" value="ABM DOMAIN-CONTAINING PROTEIN"/>
    <property type="match status" value="1"/>
</dbReference>
<accession>A0A7X2S0P8</accession>
<dbReference type="OrthoDB" id="287932at2"/>
<dbReference type="InterPro" id="IPR011008">
    <property type="entry name" value="Dimeric_a/b-barrel"/>
</dbReference>
<reference evidence="2 3" key="1">
    <citation type="journal article" date="2017" name="Int. J. Syst. Evol. Microbiol.">
        <title>Bacillus mangrovi sp. nov., isolated from a sediment sample from a mangrove forest.</title>
        <authorList>
            <person name="Gupta V."/>
            <person name="Singh P.K."/>
            <person name="Korpole S."/>
            <person name="Tanuku N.R.S."/>
            <person name="Pinnaka A.K."/>
        </authorList>
    </citation>
    <scope>NUCLEOTIDE SEQUENCE [LARGE SCALE GENOMIC DNA]</scope>
    <source>
        <strain evidence="2 3">KCTC 33872</strain>
    </source>
</reference>
<dbReference type="SUPFAM" id="SSF54909">
    <property type="entry name" value="Dimeric alpha+beta barrel"/>
    <property type="match status" value="1"/>
</dbReference>
<dbReference type="AlphaFoldDB" id="A0A7X2S0P8"/>
<dbReference type="InterPro" id="IPR007138">
    <property type="entry name" value="ABM_dom"/>
</dbReference>
<dbReference type="PROSITE" id="PS51725">
    <property type="entry name" value="ABM"/>
    <property type="match status" value="1"/>
</dbReference>
<proteinExistence type="predicted"/>
<dbReference type="EMBL" id="WMIB01000001">
    <property type="protein sequence ID" value="MTH51819.1"/>
    <property type="molecule type" value="Genomic_DNA"/>
</dbReference>
<evidence type="ECO:0000259" key="1">
    <source>
        <dbReference type="PROSITE" id="PS51725"/>
    </source>
</evidence>
<dbReference type="Pfam" id="PF03992">
    <property type="entry name" value="ABM"/>
    <property type="match status" value="1"/>
</dbReference>
<evidence type="ECO:0000313" key="2">
    <source>
        <dbReference type="EMBL" id="MTH51819.1"/>
    </source>
</evidence>
<gene>
    <name evidence="2" type="ORF">GKZ89_00260</name>
</gene>
<dbReference type="GO" id="GO:0004497">
    <property type="term" value="F:monooxygenase activity"/>
    <property type="evidence" value="ECO:0007669"/>
    <property type="project" value="UniProtKB-KW"/>
</dbReference>
<comment type="caution">
    <text evidence="2">The sequence shown here is derived from an EMBL/GenBank/DDBJ whole genome shotgun (WGS) entry which is preliminary data.</text>
</comment>
<dbReference type="InterPro" id="IPR050744">
    <property type="entry name" value="AI-2_Isomerase_LsrG"/>
</dbReference>
<dbReference type="RefSeq" id="WP_155110383.1">
    <property type="nucleotide sequence ID" value="NZ_WMIB01000001.1"/>
</dbReference>
<feature type="domain" description="ABM" evidence="1">
    <location>
        <begin position="2"/>
        <end position="91"/>
    </location>
</feature>
<keyword evidence="2" id="KW-0503">Monooxygenase</keyword>